<proteinExistence type="predicted"/>
<accession>A0ABZ1BML8</accession>
<dbReference type="GO" id="GO:0016301">
    <property type="term" value="F:kinase activity"/>
    <property type="evidence" value="ECO:0007669"/>
    <property type="project" value="UniProtKB-KW"/>
</dbReference>
<protein>
    <submittedName>
        <fullName evidence="4">FGGY family carbohydrate kinase</fullName>
    </submittedName>
</protein>
<keyword evidence="1" id="KW-0808">Transferase</keyword>
<evidence type="ECO:0000256" key="1">
    <source>
        <dbReference type="ARBA" id="ARBA00022679"/>
    </source>
</evidence>
<evidence type="ECO:0000313" key="5">
    <source>
        <dbReference type="Proteomes" id="UP001333102"/>
    </source>
</evidence>
<reference evidence="5" key="1">
    <citation type="submission" date="2023-12" db="EMBL/GenBank/DDBJ databases">
        <title>Novel isolates from deep terrestrial aquifers shed light on the physiology and ecology of the class Limnochordia.</title>
        <authorList>
            <person name="Karnachuk O.V."/>
            <person name="Lukina A.P."/>
            <person name="Avakyan M.R."/>
            <person name="Kadnikov V."/>
            <person name="Begmatov S."/>
            <person name="Beletsky A.V."/>
            <person name="Mardanov A.V."/>
            <person name="Ravin N.V."/>
        </authorList>
    </citation>
    <scope>NUCLEOTIDE SEQUENCE [LARGE SCALE GENOMIC DNA]</scope>
    <source>
        <strain evidence="5">LN</strain>
    </source>
</reference>
<dbReference type="Proteomes" id="UP001333102">
    <property type="component" value="Chromosome"/>
</dbReference>
<dbReference type="SUPFAM" id="SSF53067">
    <property type="entry name" value="Actin-like ATPase domain"/>
    <property type="match status" value="1"/>
</dbReference>
<dbReference type="PANTHER" id="PTHR43435">
    <property type="entry name" value="RIBULOKINASE"/>
    <property type="match status" value="1"/>
</dbReference>
<name>A0ABZ1BML8_9FIRM</name>
<dbReference type="RefSeq" id="WP_324667982.1">
    <property type="nucleotide sequence ID" value="NZ_CP141614.1"/>
</dbReference>
<evidence type="ECO:0000313" key="4">
    <source>
        <dbReference type="EMBL" id="WRP13738.1"/>
    </source>
</evidence>
<feature type="domain" description="Carbohydrate kinase FGGY N-terminal" evidence="3">
    <location>
        <begin position="7"/>
        <end position="68"/>
    </location>
</feature>
<dbReference type="Pfam" id="PF00370">
    <property type="entry name" value="FGGY_N"/>
    <property type="match status" value="1"/>
</dbReference>
<dbReference type="InterPro" id="IPR018484">
    <property type="entry name" value="FGGY_N"/>
</dbReference>
<dbReference type="EMBL" id="CP141614">
    <property type="protein sequence ID" value="WRP13738.1"/>
    <property type="molecule type" value="Genomic_DNA"/>
</dbReference>
<gene>
    <name evidence="4" type="ORF">VLY81_09835</name>
</gene>
<keyword evidence="2 4" id="KW-0418">Kinase</keyword>
<evidence type="ECO:0000256" key="2">
    <source>
        <dbReference type="ARBA" id="ARBA00022777"/>
    </source>
</evidence>
<organism evidence="4 5">
    <name type="scientific">Geochorda subterranea</name>
    <dbReference type="NCBI Taxonomy" id="3109564"/>
    <lineage>
        <taxon>Bacteria</taxon>
        <taxon>Bacillati</taxon>
        <taxon>Bacillota</taxon>
        <taxon>Limnochordia</taxon>
        <taxon>Limnochordales</taxon>
        <taxon>Geochordaceae</taxon>
        <taxon>Geochorda</taxon>
    </lineage>
</organism>
<evidence type="ECO:0000259" key="3">
    <source>
        <dbReference type="Pfam" id="PF00370"/>
    </source>
</evidence>
<dbReference type="Gene3D" id="3.30.420.40">
    <property type="match status" value="1"/>
</dbReference>
<keyword evidence="5" id="KW-1185">Reference proteome</keyword>
<sequence>MNGRSLAVALDLGQSSVKAIAIDPGGTVRARATVPYPSATPHRGWVEQGPDDWWAAACAAIRECWAQLEREGLGLAAGRW</sequence>
<dbReference type="PANTHER" id="PTHR43435:SF4">
    <property type="entry name" value="FGGY CARBOHYDRATE KINASE DOMAIN-CONTAINING PROTEIN"/>
    <property type="match status" value="1"/>
</dbReference>
<dbReference type="InterPro" id="IPR043129">
    <property type="entry name" value="ATPase_NBD"/>
</dbReference>